<feature type="transmembrane region" description="Helical" evidence="6">
    <location>
        <begin position="148"/>
        <end position="163"/>
    </location>
</feature>
<evidence type="ECO:0000256" key="1">
    <source>
        <dbReference type="ARBA" id="ARBA00004651"/>
    </source>
</evidence>
<evidence type="ECO:0000313" key="7">
    <source>
        <dbReference type="EMBL" id="CAH0175409.1"/>
    </source>
</evidence>
<evidence type="ECO:0000256" key="6">
    <source>
        <dbReference type="SAM" id="Phobius"/>
    </source>
</evidence>
<dbReference type="InterPro" id="IPR050833">
    <property type="entry name" value="Poly_Biosynth_Transport"/>
</dbReference>
<keyword evidence="2" id="KW-1003">Cell membrane</keyword>
<organism evidence="7 8">
    <name type="scientific">Peribacillus simplex</name>
    <dbReference type="NCBI Taxonomy" id="1478"/>
    <lineage>
        <taxon>Bacteria</taxon>
        <taxon>Bacillati</taxon>
        <taxon>Bacillota</taxon>
        <taxon>Bacilli</taxon>
        <taxon>Bacillales</taxon>
        <taxon>Bacillaceae</taxon>
        <taxon>Peribacillus</taxon>
    </lineage>
</organism>
<feature type="transmembrane region" description="Helical" evidence="6">
    <location>
        <begin position="287"/>
        <end position="306"/>
    </location>
</feature>
<dbReference type="PANTHER" id="PTHR30250:SF11">
    <property type="entry name" value="O-ANTIGEN TRANSPORTER-RELATED"/>
    <property type="match status" value="1"/>
</dbReference>
<feature type="transmembrane region" description="Helical" evidence="6">
    <location>
        <begin position="353"/>
        <end position="372"/>
    </location>
</feature>
<feature type="transmembrane region" description="Helical" evidence="6">
    <location>
        <begin position="12"/>
        <end position="29"/>
    </location>
</feature>
<dbReference type="GO" id="GO:0005886">
    <property type="term" value="C:plasma membrane"/>
    <property type="evidence" value="ECO:0007669"/>
    <property type="project" value="UniProtKB-SubCell"/>
</dbReference>
<dbReference type="Pfam" id="PF01943">
    <property type="entry name" value="Polysacc_synt"/>
    <property type="match status" value="1"/>
</dbReference>
<dbReference type="EMBL" id="CAKKMG010000011">
    <property type="protein sequence ID" value="CAH0175409.1"/>
    <property type="molecule type" value="Genomic_DNA"/>
</dbReference>
<feature type="transmembrane region" description="Helical" evidence="6">
    <location>
        <begin position="84"/>
        <end position="104"/>
    </location>
</feature>
<feature type="transmembrane region" description="Helical" evidence="6">
    <location>
        <begin position="169"/>
        <end position="191"/>
    </location>
</feature>
<keyword evidence="4 6" id="KW-1133">Transmembrane helix</keyword>
<evidence type="ECO:0000313" key="8">
    <source>
        <dbReference type="Proteomes" id="UP000789326"/>
    </source>
</evidence>
<feature type="transmembrane region" description="Helical" evidence="6">
    <location>
        <begin position="41"/>
        <end position="63"/>
    </location>
</feature>
<reference evidence="7" key="1">
    <citation type="submission" date="2021-11" db="EMBL/GenBank/DDBJ databases">
        <authorList>
            <person name="Bulgarelli D."/>
        </authorList>
    </citation>
    <scope>NUCLEOTIDE SEQUENCE</scope>
    <source>
        <strain evidence="7">Bi133</strain>
    </source>
</reference>
<gene>
    <name evidence="7" type="primary">rfbX</name>
    <name evidence="7" type="ORF">SRABI133_01289</name>
</gene>
<name>A0A9W4PCE4_9BACI</name>
<dbReference type="RefSeq" id="WP_230301232.1">
    <property type="nucleotide sequence ID" value="NZ_CAKKMG010000011.1"/>
</dbReference>
<protein>
    <submittedName>
        <fullName evidence="7">O-antigen transporter</fullName>
    </submittedName>
</protein>
<proteinExistence type="predicted"/>
<feature type="transmembrane region" description="Helical" evidence="6">
    <location>
        <begin position="378"/>
        <end position="399"/>
    </location>
</feature>
<comment type="subcellular location">
    <subcellularLocation>
        <location evidence="1">Cell membrane</location>
        <topology evidence="1">Multi-pass membrane protein</topology>
    </subcellularLocation>
</comment>
<evidence type="ECO:0000256" key="2">
    <source>
        <dbReference type="ARBA" id="ARBA00022475"/>
    </source>
</evidence>
<dbReference type="PANTHER" id="PTHR30250">
    <property type="entry name" value="PST FAMILY PREDICTED COLANIC ACID TRANSPORTER"/>
    <property type="match status" value="1"/>
</dbReference>
<dbReference type="CDD" id="cd13128">
    <property type="entry name" value="MATE_Wzx_like"/>
    <property type="match status" value="1"/>
</dbReference>
<feature type="transmembrane region" description="Helical" evidence="6">
    <location>
        <begin position="242"/>
        <end position="266"/>
    </location>
</feature>
<evidence type="ECO:0000256" key="4">
    <source>
        <dbReference type="ARBA" id="ARBA00022989"/>
    </source>
</evidence>
<evidence type="ECO:0000256" key="5">
    <source>
        <dbReference type="ARBA" id="ARBA00023136"/>
    </source>
</evidence>
<dbReference type="AlphaFoldDB" id="A0A9W4PCE4"/>
<accession>A0A9W4PCE4</accession>
<feature type="transmembrane region" description="Helical" evidence="6">
    <location>
        <begin position="438"/>
        <end position="458"/>
    </location>
</feature>
<feature type="transmembrane region" description="Helical" evidence="6">
    <location>
        <begin position="116"/>
        <end position="136"/>
    </location>
</feature>
<evidence type="ECO:0000256" key="3">
    <source>
        <dbReference type="ARBA" id="ARBA00022692"/>
    </source>
</evidence>
<dbReference type="Proteomes" id="UP000789326">
    <property type="component" value="Unassembled WGS sequence"/>
</dbReference>
<feature type="transmembrane region" description="Helical" evidence="6">
    <location>
        <begin position="212"/>
        <end position="236"/>
    </location>
</feature>
<keyword evidence="3 6" id="KW-0812">Transmembrane</keyword>
<feature type="transmembrane region" description="Helical" evidence="6">
    <location>
        <begin position="318"/>
        <end position="341"/>
    </location>
</feature>
<sequence>MNSFSRNTMYSLLNQFITVSIPLITFPYVSRVLGPENYGTVNFAISIITLFAIFGGIGLVGYATREIAKYRDNIEKLSKAFLELFLIQLFLTICVFVIYLLFIFYSKEVNTNLNLFLIVGFTLFTNLFTFHWFFMGIENFKYITTRDAIVKVFFVILIFSFINDKNDNVLYVFLNLTSLILSALLNCWFLIKKIKIKPYKLVFRHHLKPVTLALIMSFISTLTIQLNSVLLGSIAAKENLGYYNVGLKLATMIVNIISSGLLVMLPRLSYLNSKDDTNGQVNIMKKTSSVLMFFSIPASIGLFLYSKQIILLLFGENYISAIIVSQITAICLIIMPLTGILYNYIYSNNKEHLAIITMIISLIVSISINFLLVPKYLFIGAAISFVVVELVKLIIYIFFMNRLNKEMSIYSHRYIKYFLISTFTLVIPYLVINPSNGLMTTISMILSVCSYFLLLFILRDPFCLVLFNGLKTRLSKE</sequence>
<feature type="transmembrane region" description="Helical" evidence="6">
    <location>
        <begin position="414"/>
        <end position="432"/>
    </location>
</feature>
<keyword evidence="5 6" id="KW-0472">Membrane</keyword>
<dbReference type="InterPro" id="IPR002797">
    <property type="entry name" value="Polysacc_synth"/>
</dbReference>
<comment type="caution">
    <text evidence="7">The sequence shown here is derived from an EMBL/GenBank/DDBJ whole genome shotgun (WGS) entry which is preliminary data.</text>
</comment>